<dbReference type="PANTHER" id="PTHR43046:SF14">
    <property type="entry name" value="MUTT_NUDIX FAMILY PROTEIN"/>
    <property type="match status" value="1"/>
</dbReference>
<dbReference type="InterPro" id="IPR000086">
    <property type="entry name" value="NUDIX_hydrolase_dom"/>
</dbReference>
<accession>C5CEL8</accession>
<dbReference type="InterPro" id="IPR020476">
    <property type="entry name" value="Nudix_hydrolase"/>
</dbReference>
<dbReference type="SUPFAM" id="SSF55811">
    <property type="entry name" value="Nudix"/>
    <property type="match status" value="1"/>
</dbReference>
<dbReference type="InterPro" id="IPR020084">
    <property type="entry name" value="NUDIX_hydrolase_CS"/>
</dbReference>
<sequence length="157" mass="18239">MFKMTHHACVRGVVIDKGKVLVVEHSHSNRPPFWCFPGGHVEENETLVEAVKRELKEETHLDVDVGQIVFVQEFVKEHLIELFFECFIVDGEARLGSDPDNPGMPILTRMKWVEPEELLELPVYPKALSQILFEDHRNFPKIGFQALYEKEEIQKDK</sequence>
<comment type="similarity">
    <text evidence="3">Belongs to the Nudix hydrolase family.</text>
</comment>
<dbReference type="PANTHER" id="PTHR43046">
    <property type="entry name" value="GDP-MANNOSE MANNOSYL HYDROLASE"/>
    <property type="match status" value="1"/>
</dbReference>
<reference evidence="5 6" key="2">
    <citation type="journal article" date="2011" name="J. Bacteriol.">
        <title>Genome Sequence of Kosmotoga olearia Strain TBF 19.5.1, a Thermophilic Bacterium with a Wide Growth Temperature Range, Isolated from the Troll B Oil Platform in the North Sea.</title>
        <authorList>
            <person name="Swithers K.S."/>
            <person name="Dipippo J.L."/>
            <person name="Bruce D.C."/>
            <person name="Detter C."/>
            <person name="Tapia R."/>
            <person name="Han S."/>
            <person name="Goodwin L.A."/>
            <person name="Han J."/>
            <person name="Woyke T."/>
            <person name="Pitluck S."/>
            <person name="Pennacchio L."/>
            <person name="Nolan M."/>
            <person name="Mikhailova N."/>
            <person name="Land M.L."/>
            <person name="Nesbo C.L."/>
            <person name="Gogarten J.P."/>
            <person name="Noll K.M."/>
        </authorList>
    </citation>
    <scope>NUCLEOTIDE SEQUENCE [LARGE SCALE GENOMIC DNA]</scope>
    <source>
        <strain evidence="6">ATCC BAA-1733 / DSM 21960 / TBF 19.5.1</strain>
    </source>
</reference>
<evidence type="ECO:0000256" key="2">
    <source>
        <dbReference type="ARBA" id="ARBA00022801"/>
    </source>
</evidence>
<evidence type="ECO:0000259" key="4">
    <source>
        <dbReference type="PROSITE" id="PS51462"/>
    </source>
</evidence>
<name>C5CEL8_KOSOT</name>
<organism evidence="5 6">
    <name type="scientific">Kosmotoga olearia (strain ATCC BAA-1733 / DSM 21960 / TBF 19.5.1)</name>
    <dbReference type="NCBI Taxonomy" id="521045"/>
    <lineage>
        <taxon>Bacteria</taxon>
        <taxon>Thermotogati</taxon>
        <taxon>Thermotogota</taxon>
        <taxon>Thermotogae</taxon>
        <taxon>Kosmotogales</taxon>
        <taxon>Kosmotogaceae</taxon>
        <taxon>Kosmotoga</taxon>
    </lineage>
</organism>
<reference evidence="5 6" key="1">
    <citation type="submission" date="2009-06" db="EMBL/GenBank/DDBJ databases">
        <title>Complete sequence of Thermotogales bacterium TBF 19.5.1.</title>
        <authorList>
            <consortium name="US DOE Joint Genome Institute"/>
            <person name="Lucas S."/>
            <person name="Copeland A."/>
            <person name="Lapidus A."/>
            <person name="Glavina del Rio T."/>
            <person name="Tice H."/>
            <person name="Bruce D."/>
            <person name="Goodwin L."/>
            <person name="Pitluck S."/>
            <person name="Chertkov O."/>
            <person name="Brettin T."/>
            <person name="Detter J.C."/>
            <person name="Han C."/>
            <person name="Schmutz J."/>
            <person name="Larimer F."/>
            <person name="Land M."/>
            <person name="Hauser L."/>
            <person name="Kyrpides N."/>
            <person name="Ovchinnikova G."/>
            <person name="Noll K."/>
        </authorList>
    </citation>
    <scope>NUCLEOTIDE SEQUENCE [LARGE SCALE GENOMIC DNA]</scope>
    <source>
        <strain evidence="6">ATCC BAA-1733 / DSM 21960 / TBF 19.5.1</strain>
    </source>
</reference>
<evidence type="ECO:0000256" key="1">
    <source>
        <dbReference type="ARBA" id="ARBA00001946"/>
    </source>
</evidence>
<dbReference type="PROSITE" id="PS51462">
    <property type="entry name" value="NUDIX"/>
    <property type="match status" value="1"/>
</dbReference>
<dbReference type="PROSITE" id="PS00893">
    <property type="entry name" value="NUDIX_BOX"/>
    <property type="match status" value="1"/>
</dbReference>
<dbReference type="EMBL" id="CP001634">
    <property type="protein sequence ID" value="ACR79264.1"/>
    <property type="molecule type" value="Genomic_DNA"/>
</dbReference>
<proteinExistence type="inferred from homology"/>
<dbReference type="AlphaFoldDB" id="C5CEL8"/>
<dbReference type="Pfam" id="PF00293">
    <property type="entry name" value="NUDIX"/>
    <property type="match status" value="1"/>
</dbReference>
<dbReference type="STRING" id="521045.Kole_0544"/>
<evidence type="ECO:0000313" key="6">
    <source>
        <dbReference type="Proteomes" id="UP000002382"/>
    </source>
</evidence>
<dbReference type="eggNOG" id="COG1051">
    <property type="taxonomic scope" value="Bacteria"/>
</dbReference>
<keyword evidence="2 3" id="KW-0378">Hydrolase</keyword>
<dbReference type="OrthoDB" id="9810648at2"/>
<dbReference type="Proteomes" id="UP000002382">
    <property type="component" value="Chromosome"/>
</dbReference>
<dbReference type="GO" id="GO:0016787">
    <property type="term" value="F:hydrolase activity"/>
    <property type="evidence" value="ECO:0007669"/>
    <property type="project" value="UniProtKB-KW"/>
</dbReference>
<evidence type="ECO:0000256" key="3">
    <source>
        <dbReference type="RuleBase" id="RU003476"/>
    </source>
</evidence>
<dbReference type="PRINTS" id="PR00502">
    <property type="entry name" value="NUDIXFAMILY"/>
</dbReference>
<protein>
    <submittedName>
        <fullName evidence="5">NUDIX hydrolase</fullName>
    </submittedName>
</protein>
<dbReference type="InterPro" id="IPR015797">
    <property type="entry name" value="NUDIX_hydrolase-like_dom_sf"/>
</dbReference>
<dbReference type="KEGG" id="kol:Kole_0544"/>
<gene>
    <name evidence="5" type="ordered locus">Kole_0544</name>
</gene>
<feature type="domain" description="Nudix hydrolase" evidence="4">
    <location>
        <begin position="5"/>
        <end position="135"/>
    </location>
</feature>
<keyword evidence="6" id="KW-1185">Reference proteome</keyword>
<dbReference type="HOGENOM" id="CLU_037162_18_3_0"/>
<dbReference type="Gene3D" id="3.90.79.10">
    <property type="entry name" value="Nucleoside Triphosphate Pyrophosphohydrolase"/>
    <property type="match status" value="1"/>
</dbReference>
<comment type="cofactor">
    <cofactor evidence="1">
        <name>Mg(2+)</name>
        <dbReference type="ChEBI" id="CHEBI:18420"/>
    </cofactor>
</comment>
<evidence type="ECO:0000313" key="5">
    <source>
        <dbReference type="EMBL" id="ACR79264.1"/>
    </source>
</evidence>
<dbReference type="RefSeq" id="WP_012745046.1">
    <property type="nucleotide sequence ID" value="NC_012785.1"/>
</dbReference>